<evidence type="ECO:0000256" key="4">
    <source>
        <dbReference type="ARBA" id="ARBA00022989"/>
    </source>
</evidence>
<dbReference type="Proteomes" id="UP000536909">
    <property type="component" value="Unassembled WGS sequence"/>
</dbReference>
<dbReference type="CDD" id="cd06581">
    <property type="entry name" value="TM_PBP1_LivM_like"/>
    <property type="match status" value="1"/>
</dbReference>
<keyword evidence="2" id="KW-1003">Cell membrane</keyword>
<sequence>MTTAAPLPAARPRALTFGNVWLSLVLLAVMLLYPFVFGKALNFGVATLIFAGFAMSWNILGGWAGQLSLGHAAFVGVGAYTLTLLATPERVPAFFGGPVAPWWGALIGMGLAALLAAVWGALTFRLRGSYFVLSTIAVALVLRLVAINSSWTGGAEGLFMPELPRLFGLDLFDRKVEYGLAFAFVALTLLVTHLLRRSRLGYALQAVREDEDGARALGIDPTRMKVLAFMLSAALTALGGSLYAIYLQAFEPHTLLELPLSVQIALMAIIGGRGSIQGPIIGALLLSVFGEVFRTVFASANLLIYGVLILVITLFAPDGIMGLFGRTGRKLGTAR</sequence>
<keyword evidence="10" id="KW-1185">Reference proteome</keyword>
<dbReference type="InterPro" id="IPR001851">
    <property type="entry name" value="ABC_transp_permease"/>
</dbReference>
<evidence type="ECO:0000313" key="9">
    <source>
        <dbReference type="Proteomes" id="UP000308000"/>
    </source>
</evidence>
<feature type="transmembrane region" description="Helical" evidence="6">
    <location>
        <begin position="43"/>
        <end position="60"/>
    </location>
</feature>
<evidence type="ECO:0000256" key="2">
    <source>
        <dbReference type="ARBA" id="ARBA00022475"/>
    </source>
</evidence>
<keyword evidence="3 6" id="KW-0812">Transmembrane</keyword>
<feature type="transmembrane region" description="Helical" evidence="6">
    <location>
        <begin position="303"/>
        <end position="325"/>
    </location>
</feature>
<dbReference type="RefSeq" id="WP_129119663.1">
    <property type="nucleotide sequence ID" value="NZ_BSUI01000017.1"/>
</dbReference>
<gene>
    <name evidence="8" type="ORF">FCS05_06690</name>
    <name evidence="7" type="ORF">HNQ10_001794</name>
</gene>
<comment type="subcellular location">
    <subcellularLocation>
        <location evidence="1">Cell membrane</location>
        <topology evidence="1">Multi-pass membrane protein</topology>
    </subcellularLocation>
</comment>
<keyword evidence="4 6" id="KW-1133">Transmembrane helix</keyword>
<accession>A0AAJ5JYV0</accession>
<comment type="caution">
    <text evidence="8">The sequence shown here is derived from an EMBL/GenBank/DDBJ whole genome shotgun (WGS) entry which is preliminary data.</text>
</comment>
<dbReference type="EMBL" id="VBRC01000004">
    <property type="protein sequence ID" value="TLK28861.1"/>
    <property type="molecule type" value="Genomic_DNA"/>
</dbReference>
<feature type="transmembrane region" description="Helical" evidence="6">
    <location>
        <begin position="20"/>
        <end position="37"/>
    </location>
</feature>
<dbReference type="GO" id="GO:0005886">
    <property type="term" value="C:plasma membrane"/>
    <property type="evidence" value="ECO:0007669"/>
    <property type="project" value="UniProtKB-SubCell"/>
</dbReference>
<dbReference type="AlphaFoldDB" id="A0AAJ5JYV0"/>
<evidence type="ECO:0000256" key="5">
    <source>
        <dbReference type="ARBA" id="ARBA00023136"/>
    </source>
</evidence>
<feature type="transmembrane region" description="Helical" evidence="6">
    <location>
        <begin position="226"/>
        <end position="246"/>
    </location>
</feature>
<proteinExistence type="predicted"/>
<name>A0AAJ5JYV0_9DEIO</name>
<reference evidence="7 10" key="2">
    <citation type="submission" date="2020-08" db="EMBL/GenBank/DDBJ databases">
        <title>Genomic Encyclopedia of Type Strains, Phase IV (KMG-IV): sequencing the most valuable type-strain genomes for metagenomic binning, comparative biology and taxonomic classification.</title>
        <authorList>
            <person name="Goeker M."/>
        </authorList>
    </citation>
    <scope>NUCLEOTIDE SEQUENCE [LARGE SCALE GENOMIC DNA]</scope>
    <source>
        <strain evidence="7 10">DSM 105434</strain>
    </source>
</reference>
<evidence type="ECO:0000256" key="1">
    <source>
        <dbReference type="ARBA" id="ARBA00004651"/>
    </source>
</evidence>
<feature type="transmembrane region" description="Helical" evidence="6">
    <location>
        <begin position="178"/>
        <end position="195"/>
    </location>
</feature>
<evidence type="ECO:0000313" key="8">
    <source>
        <dbReference type="EMBL" id="TLK28861.1"/>
    </source>
</evidence>
<feature type="transmembrane region" description="Helical" evidence="6">
    <location>
        <begin position="129"/>
        <end position="151"/>
    </location>
</feature>
<dbReference type="EMBL" id="JACHFV010000005">
    <property type="protein sequence ID" value="MBB5294973.1"/>
    <property type="molecule type" value="Genomic_DNA"/>
</dbReference>
<organism evidence="8 9">
    <name type="scientific">Deinococcus metallilatus</name>
    <dbReference type="NCBI Taxonomy" id="1211322"/>
    <lineage>
        <taxon>Bacteria</taxon>
        <taxon>Thermotogati</taxon>
        <taxon>Deinococcota</taxon>
        <taxon>Deinococci</taxon>
        <taxon>Deinococcales</taxon>
        <taxon>Deinococcaceae</taxon>
        <taxon>Deinococcus</taxon>
    </lineage>
</organism>
<evidence type="ECO:0000313" key="10">
    <source>
        <dbReference type="Proteomes" id="UP000536909"/>
    </source>
</evidence>
<dbReference type="Pfam" id="PF02653">
    <property type="entry name" value="BPD_transp_2"/>
    <property type="match status" value="1"/>
</dbReference>
<dbReference type="InterPro" id="IPR043428">
    <property type="entry name" value="LivM-like"/>
</dbReference>
<evidence type="ECO:0000313" key="7">
    <source>
        <dbReference type="EMBL" id="MBB5294973.1"/>
    </source>
</evidence>
<reference evidence="8 9" key="1">
    <citation type="submission" date="2019-04" db="EMBL/GenBank/DDBJ databases">
        <title>Deinococcus metalilatus MA1002 mutant No.5.</title>
        <authorList>
            <person name="Park W."/>
            <person name="Park C."/>
        </authorList>
    </citation>
    <scope>NUCLEOTIDE SEQUENCE [LARGE SCALE GENOMIC DNA]</scope>
    <source>
        <strain evidence="8 9">MA1002-m5</strain>
    </source>
</reference>
<dbReference type="PANTHER" id="PTHR30482">
    <property type="entry name" value="HIGH-AFFINITY BRANCHED-CHAIN AMINO ACID TRANSPORT SYSTEM PERMEASE"/>
    <property type="match status" value="1"/>
</dbReference>
<feature type="transmembrane region" description="Helical" evidence="6">
    <location>
        <begin position="100"/>
        <end position="122"/>
    </location>
</feature>
<dbReference type="PANTHER" id="PTHR30482:SF10">
    <property type="entry name" value="HIGH-AFFINITY BRANCHED-CHAIN AMINO ACID TRANSPORT PROTEIN BRAE"/>
    <property type="match status" value="1"/>
</dbReference>
<evidence type="ECO:0000256" key="3">
    <source>
        <dbReference type="ARBA" id="ARBA00022692"/>
    </source>
</evidence>
<protein>
    <submittedName>
        <fullName evidence="8">Branched-chain amino acid ABC transporter permease</fullName>
    </submittedName>
    <submittedName>
        <fullName evidence="7">Branched-chain amino acid transport system permease protein</fullName>
    </submittedName>
</protein>
<dbReference type="GO" id="GO:0015658">
    <property type="term" value="F:branched-chain amino acid transmembrane transporter activity"/>
    <property type="evidence" value="ECO:0007669"/>
    <property type="project" value="InterPro"/>
</dbReference>
<dbReference type="Proteomes" id="UP000308000">
    <property type="component" value="Unassembled WGS sequence"/>
</dbReference>
<keyword evidence="5 6" id="KW-0472">Membrane</keyword>
<feature type="transmembrane region" description="Helical" evidence="6">
    <location>
        <begin position="278"/>
        <end position="297"/>
    </location>
</feature>
<evidence type="ECO:0000256" key="6">
    <source>
        <dbReference type="SAM" id="Phobius"/>
    </source>
</evidence>